<organism evidence="3 4">
    <name type="scientific">Cirrhinus mrigala</name>
    <name type="common">Mrigala</name>
    <dbReference type="NCBI Taxonomy" id="683832"/>
    <lineage>
        <taxon>Eukaryota</taxon>
        <taxon>Metazoa</taxon>
        <taxon>Chordata</taxon>
        <taxon>Craniata</taxon>
        <taxon>Vertebrata</taxon>
        <taxon>Euteleostomi</taxon>
        <taxon>Actinopterygii</taxon>
        <taxon>Neopterygii</taxon>
        <taxon>Teleostei</taxon>
        <taxon>Ostariophysi</taxon>
        <taxon>Cypriniformes</taxon>
        <taxon>Cyprinidae</taxon>
        <taxon>Labeoninae</taxon>
        <taxon>Labeonini</taxon>
        <taxon>Cirrhinus</taxon>
    </lineage>
</organism>
<accession>A0ABD0QFT9</accession>
<evidence type="ECO:0000313" key="3">
    <source>
        <dbReference type="EMBL" id="KAL0184821.1"/>
    </source>
</evidence>
<gene>
    <name evidence="3" type="ORF">M9458_020517</name>
</gene>
<dbReference type="InterPro" id="IPR029325">
    <property type="entry name" value="ITPR-bd"/>
</dbReference>
<proteinExistence type="predicted"/>
<feature type="compositionally biased region" description="Basic and acidic residues" evidence="1">
    <location>
        <begin position="148"/>
        <end position="162"/>
    </location>
</feature>
<feature type="compositionally biased region" description="Polar residues" evidence="1">
    <location>
        <begin position="43"/>
        <end position="56"/>
    </location>
</feature>
<name>A0ABD0QFT9_CIRMR</name>
<evidence type="ECO:0000313" key="4">
    <source>
        <dbReference type="Proteomes" id="UP001529510"/>
    </source>
</evidence>
<evidence type="ECO:0000259" key="2">
    <source>
        <dbReference type="Pfam" id="PF14722"/>
    </source>
</evidence>
<dbReference type="PANTHER" id="PTHR17469:SF11">
    <property type="entry name" value="PROTEIN ITPRID2"/>
    <property type="match status" value="1"/>
</dbReference>
<feature type="non-terminal residue" evidence="3">
    <location>
        <position position="221"/>
    </location>
</feature>
<dbReference type="PANTHER" id="PTHR17469">
    <property type="entry name" value="SPERM SPECIFIC ANTIGEN 2-RELATED"/>
    <property type="match status" value="1"/>
</dbReference>
<comment type="caution">
    <text evidence="3">The sequence shown here is derived from an EMBL/GenBank/DDBJ whole genome shotgun (WGS) entry which is preliminary data.</text>
</comment>
<keyword evidence="4" id="KW-1185">Reference proteome</keyword>
<feature type="domain" description="ITPR-interacting" evidence="2">
    <location>
        <begin position="11"/>
        <end position="58"/>
    </location>
</feature>
<protein>
    <recommendedName>
        <fullName evidence="2">ITPR-interacting domain-containing protein</fullName>
    </recommendedName>
</protein>
<dbReference type="InterPro" id="IPR043444">
    <property type="entry name" value="TESPA1-like"/>
</dbReference>
<feature type="region of interest" description="Disordered" evidence="1">
    <location>
        <begin position="36"/>
        <end position="56"/>
    </location>
</feature>
<reference evidence="3 4" key="1">
    <citation type="submission" date="2024-05" db="EMBL/GenBank/DDBJ databases">
        <title>Genome sequencing and assembly of Indian major carp, Cirrhinus mrigala (Hamilton, 1822).</title>
        <authorList>
            <person name="Mohindra V."/>
            <person name="Chowdhury L.M."/>
            <person name="Lal K."/>
            <person name="Jena J.K."/>
        </authorList>
    </citation>
    <scope>NUCLEOTIDE SEQUENCE [LARGE SCALE GENOMIC DNA]</scope>
    <source>
        <strain evidence="3">CM1030</strain>
        <tissue evidence="3">Blood</tissue>
    </source>
</reference>
<dbReference type="Pfam" id="PF14722">
    <property type="entry name" value="KRAP_IP3R_bind"/>
    <property type="match status" value="1"/>
</dbReference>
<feature type="compositionally biased region" description="Basic and acidic residues" evidence="1">
    <location>
        <begin position="174"/>
        <end position="184"/>
    </location>
</feature>
<dbReference type="Proteomes" id="UP001529510">
    <property type="component" value="Unassembled WGS sequence"/>
</dbReference>
<feature type="compositionally biased region" description="Polar residues" evidence="1">
    <location>
        <begin position="125"/>
        <end position="140"/>
    </location>
</feature>
<dbReference type="AlphaFoldDB" id="A0ABD0QFT9"/>
<feature type="region of interest" description="Disordered" evidence="1">
    <location>
        <begin position="115"/>
        <end position="221"/>
    </location>
</feature>
<evidence type="ECO:0000256" key="1">
    <source>
        <dbReference type="SAM" id="MobiDB-lite"/>
    </source>
</evidence>
<sequence length="221" mass="24103">MVSSQLFIGNCRFRQTEVLATVANVFSEIYSQVSGRPMERIGSSETETKTPSPLKRNNSALNVARILKRNFTKPNLLAAAMEGAVKQALASDTDNAEGTNADVRAGLMDTEHKLQQKGFRKKDSSLATVTEEAQQSTSEAAVNGDVPDGDHSTETPALDKDMPLSPVLVSISRASDESDFKELEPQETITSTPDKEPSNLLPNPHMAHLLSQPRDSFEMEE</sequence>
<dbReference type="EMBL" id="JAMKFB020000009">
    <property type="protein sequence ID" value="KAL0184821.1"/>
    <property type="molecule type" value="Genomic_DNA"/>
</dbReference>